<evidence type="ECO:0000313" key="4">
    <source>
        <dbReference type="EMBL" id="GAA2114760.1"/>
    </source>
</evidence>
<dbReference type="SUPFAM" id="SSF56219">
    <property type="entry name" value="DNase I-like"/>
    <property type="match status" value="1"/>
</dbReference>
<proteinExistence type="predicted"/>
<feature type="region of interest" description="Disordered" evidence="1">
    <location>
        <begin position="30"/>
        <end position="62"/>
    </location>
</feature>
<feature type="chain" id="PRO_5047475327" description="Endonuclease/exonuclease/phosphatase domain-containing protein" evidence="2">
    <location>
        <begin position="28"/>
        <end position="528"/>
    </location>
</feature>
<sequence>MARNATRHVRTTLGAAAVMLTVLSALTACTSEDPGPPANAAPSAGSSEESDTEESPTPLASGEEMELSVLTYNIEYSGDKTTDAVIKDVGADIVGVLESYDRLPEIAEKTGYPYYNLGLQILSKYPIHEPSGADGLYSLIEVQPGYVVAMFNTHLDYVRYGPRLYLNGMAVEDVLASEDVVRTSSIEVLTPDVQNLIDEGYPVFLTGDLNQPSSLDYTEATLGMREGVDDVIPWTVSEALLATGLRDSFREIHPDPVENPGLTHGNPDFHEGGFGDRIDYLYAGGPATTLTSEMVGEVGGPNVDREYDPWTSDHRAVLSSFDVTPVALRQTLSLDRRLITEGEDLGALYNAPGNDEGTIYVVPEGGAADEAVVSVDVSGESGTTQVDTTTLRPAGYDVVLTDADGEELERNSFWIRSEEDDIALATDKTTYAVGEPIEVTWDDGPANRWDWVGVYEADAADPEKDDYLIWGYTGGHEAGALPPTVFGEMTMGDESQGKPWPLPPGDYRIHYLLADQYSSAGYVDVTVE</sequence>
<dbReference type="PANTHER" id="PTHR41349">
    <property type="match status" value="1"/>
</dbReference>
<protein>
    <recommendedName>
        <fullName evidence="3">Endonuclease/exonuclease/phosphatase domain-containing protein</fullName>
    </recommendedName>
</protein>
<dbReference type="PROSITE" id="PS51257">
    <property type="entry name" value="PROKAR_LIPOPROTEIN"/>
    <property type="match status" value="1"/>
</dbReference>
<dbReference type="Pfam" id="PF03372">
    <property type="entry name" value="Exo_endo_phos"/>
    <property type="match status" value="1"/>
</dbReference>
<keyword evidence="2" id="KW-0732">Signal</keyword>
<evidence type="ECO:0000256" key="2">
    <source>
        <dbReference type="SAM" id="SignalP"/>
    </source>
</evidence>
<evidence type="ECO:0000313" key="5">
    <source>
        <dbReference type="Proteomes" id="UP001500575"/>
    </source>
</evidence>
<accession>A0ABN2XNU9</accession>
<dbReference type="InterPro" id="IPR036691">
    <property type="entry name" value="Endo/exonu/phosph_ase_sf"/>
</dbReference>
<name>A0ABN2XNU9_9ACTN</name>
<evidence type="ECO:0000256" key="1">
    <source>
        <dbReference type="SAM" id="MobiDB-lite"/>
    </source>
</evidence>
<evidence type="ECO:0000259" key="3">
    <source>
        <dbReference type="Pfam" id="PF03372"/>
    </source>
</evidence>
<comment type="caution">
    <text evidence="4">The sequence shown here is derived from an EMBL/GenBank/DDBJ whole genome shotgun (WGS) entry which is preliminary data.</text>
</comment>
<keyword evidence="5" id="KW-1185">Reference proteome</keyword>
<dbReference type="EMBL" id="BAAAQQ010000002">
    <property type="protein sequence ID" value="GAA2114760.1"/>
    <property type="molecule type" value="Genomic_DNA"/>
</dbReference>
<gene>
    <name evidence="4" type="ORF">GCM10009843_03470</name>
</gene>
<dbReference type="PANTHER" id="PTHR41349:SF1">
    <property type="entry name" value="PROTEIN CBG08683"/>
    <property type="match status" value="1"/>
</dbReference>
<reference evidence="4 5" key="1">
    <citation type="journal article" date="2019" name="Int. J. Syst. Evol. Microbiol.">
        <title>The Global Catalogue of Microorganisms (GCM) 10K type strain sequencing project: providing services to taxonomists for standard genome sequencing and annotation.</title>
        <authorList>
            <consortium name="The Broad Institute Genomics Platform"/>
            <consortium name="The Broad Institute Genome Sequencing Center for Infectious Disease"/>
            <person name="Wu L."/>
            <person name="Ma J."/>
        </authorList>
    </citation>
    <scope>NUCLEOTIDE SEQUENCE [LARGE SCALE GENOMIC DNA]</scope>
    <source>
        <strain evidence="4 5">JCM 16021</strain>
    </source>
</reference>
<dbReference type="Proteomes" id="UP001500575">
    <property type="component" value="Unassembled WGS sequence"/>
</dbReference>
<dbReference type="InterPro" id="IPR005135">
    <property type="entry name" value="Endo/exonuclease/phosphatase"/>
</dbReference>
<organism evidence="4 5">
    <name type="scientific">Nocardioides bigeumensis</name>
    <dbReference type="NCBI Taxonomy" id="433657"/>
    <lineage>
        <taxon>Bacteria</taxon>
        <taxon>Bacillati</taxon>
        <taxon>Actinomycetota</taxon>
        <taxon>Actinomycetes</taxon>
        <taxon>Propionibacteriales</taxon>
        <taxon>Nocardioidaceae</taxon>
        <taxon>Nocardioides</taxon>
    </lineage>
</organism>
<feature type="domain" description="Endonuclease/exonuclease/phosphatase" evidence="3">
    <location>
        <begin position="70"/>
        <end position="314"/>
    </location>
</feature>
<feature type="signal peptide" evidence="2">
    <location>
        <begin position="1"/>
        <end position="27"/>
    </location>
</feature>
<dbReference type="Gene3D" id="3.60.10.10">
    <property type="entry name" value="Endonuclease/exonuclease/phosphatase"/>
    <property type="match status" value="1"/>
</dbReference>
<dbReference type="RefSeq" id="WP_344301871.1">
    <property type="nucleotide sequence ID" value="NZ_BAAAQQ010000002.1"/>
</dbReference>